<sequence length="94" mass="10413">NNRINGHPNSRSMYNINPAFKNNASFKSNKVITNQAPTTNNNNSTNTTMLLSQIQALATTLQAAQNSQTNTLGVTTSLLFTHEYMAGRKRTRLK</sequence>
<reference evidence="1" key="1">
    <citation type="submission" date="2021-06" db="EMBL/GenBank/DDBJ databases">
        <authorList>
            <person name="Kallberg Y."/>
            <person name="Tangrot J."/>
            <person name="Rosling A."/>
        </authorList>
    </citation>
    <scope>NUCLEOTIDE SEQUENCE</scope>
    <source>
        <strain evidence="1">MT106</strain>
    </source>
</reference>
<comment type="caution">
    <text evidence="1">The sequence shown here is derived from an EMBL/GenBank/DDBJ whole genome shotgun (WGS) entry which is preliminary data.</text>
</comment>
<protein>
    <submittedName>
        <fullName evidence="1">11022_t:CDS:1</fullName>
    </submittedName>
</protein>
<feature type="non-terminal residue" evidence="1">
    <location>
        <position position="1"/>
    </location>
</feature>
<accession>A0A9N9GV88</accession>
<dbReference type="Proteomes" id="UP000789831">
    <property type="component" value="Unassembled WGS sequence"/>
</dbReference>
<dbReference type="EMBL" id="CAJVPL010003240">
    <property type="protein sequence ID" value="CAG8628892.1"/>
    <property type="molecule type" value="Genomic_DNA"/>
</dbReference>
<evidence type="ECO:0000313" key="2">
    <source>
        <dbReference type="Proteomes" id="UP000789831"/>
    </source>
</evidence>
<dbReference type="AlphaFoldDB" id="A0A9N9GV88"/>
<name>A0A9N9GV88_9GLOM</name>
<proteinExistence type="predicted"/>
<evidence type="ECO:0000313" key="1">
    <source>
        <dbReference type="EMBL" id="CAG8628892.1"/>
    </source>
</evidence>
<gene>
    <name evidence="1" type="ORF">AGERDE_LOCUS10430</name>
</gene>
<organism evidence="1 2">
    <name type="scientific">Ambispora gerdemannii</name>
    <dbReference type="NCBI Taxonomy" id="144530"/>
    <lineage>
        <taxon>Eukaryota</taxon>
        <taxon>Fungi</taxon>
        <taxon>Fungi incertae sedis</taxon>
        <taxon>Mucoromycota</taxon>
        <taxon>Glomeromycotina</taxon>
        <taxon>Glomeromycetes</taxon>
        <taxon>Archaeosporales</taxon>
        <taxon>Ambisporaceae</taxon>
        <taxon>Ambispora</taxon>
    </lineage>
</organism>
<keyword evidence="2" id="KW-1185">Reference proteome</keyword>